<protein>
    <submittedName>
        <fullName evidence="1">Uncharacterized protein</fullName>
    </submittedName>
</protein>
<dbReference type="InterPro" id="IPR013083">
    <property type="entry name" value="Znf_RING/FYVE/PHD"/>
</dbReference>
<sequence>MASFTSDKKTVKVNPYVDWVNIKLDFDWEDVTCSICLDFPHNGVLLLCSSYDKGCRPFICDTDHNHSNCLERFKSAHRSPINRPTCPLCRGDVTGWLIIDEARVYLNTKKRCCEEKHCTYVGNFSELQKHAQLKHPHSRPSEIDPAQQLNWEIFQQSSEIINVLSTIHAEVPHGVVLGDYVIEYGDAEAGDEYEDFHRNRGKWWTSYIREYRFAETDDGLAWTGVGAATSLMIPSHYRWE</sequence>
<dbReference type="PANTHER" id="PTHR31197:SF4">
    <property type="entry name" value="OS02G0150900 PROTEIN"/>
    <property type="match status" value="1"/>
</dbReference>
<comment type="caution">
    <text evidence="1">The sequence shown here is derived from an EMBL/GenBank/DDBJ whole genome shotgun (WGS) entry which is preliminary data.</text>
</comment>
<name>A0A426Z1T4_ENSVE</name>
<organism evidence="1 2">
    <name type="scientific">Ensete ventricosum</name>
    <name type="common">Abyssinian banana</name>
    <name type="synonym">Musa ensete</name>
    <dbReference type="NCBI Taxonomy" id="4639"/>
    <lineage>
        <taxon>Eukaryota</taxon>
        <taxon>Viridiplantae</taxon>
        <taxon>Streptophyta</taxon>
        <taxon>Embryophyta</taxon>
        <taxon>Tracheophyta</taxon>
        <taxon>Spermatophyta</taxon>
        <taxon>Magnoliopsida</taxon>
        <taxon>Liliopsida</taxon>
        <taxon>Zingiberales</taxon>
        <taxon>Musaceae</taxon>
        <taxon>Ensete</taxon>
    </lineage>
</organism>
<accession>A0A426Z1T4</accession>
<dbReference type="AlphaFoldDB" id="A0A426Z1T4"/>
<dbReference type="Pfam" id="PF07800">
    <property type="entry name" value="DUF1644"/>
    <property type="match status" value="2"/>
</dbReference>
<evidence type="ECO:0000313" key="1">
    <source>
        <dbReference type="EMBL" id="RRT57911.1"/>
    </source>
</evidence>
<dbReference type="EMBL" id="AMZH03008948">
    <property type="protein sequence ID" value="RRT57911.1"/>
    <property type="molecule type" value="Genomic_DNA"/>
</dbReference>
<dbReference type="Proteomes" id="UP000287651">
    <property type="component" value="Unassembled WGS sequence"/>
</dbReference>
<dbReference type="Gene3D" id="3.30.40.10">
    <property type="entry name" value="Zinc/RING finger domain, C3HC4 (zinc finger)"/>
    <property type="match status" value="1"/>
</dbReference>
<dbReference type="PANTHER" id="PTHR31197">
    <property type="entry name" value="OS01G0612600 PROTEIN"/>
    <property type="match status" value="1"/>
</dbReference>
<reference evidence="1 2" key="1">
    <citation type="journal article" date="2014" name="Agronomy (Basel)">
        <title>A Draft Genome Sequence for Ensete ventricosum, the Drought-Tolerant Tree Against Hunger.</title>
        <authorList>
            <person name="Harrison J."/>
            <person name="Moore K.A."/>
            <person name="Paszkiewicz K."/>
            <person name="Jones T."/>
            <person name="Grant M."/>
            <person name="Ambacheew D."/>
            <person name="Muzemil S."/>
            <person name="Studholme D.J."/>
        </authorList>
    </citation>
    <scope>NUCLEOTIDE SEQUENCE [LARGE SCALE GENOMIC DNA]</scope>
</reference>
<evidence type="ECO:0000313" key="2">
    <source>
        <dbReference type="Proteomes" id="UP000287651"/>
    </source>
</evidence>
<proteinExistence type="predicted"/>
<dbReference type="InterPro" id="IPR012866">
    <property type="entry name" value="DUF1644"/>
</dbReference>
<gene>
    <name evidence="1" type="ORF">B296_00039933</name>
</gene>